<dbReference type="RefSeq" id="WP_338892691.1">
    <property type="nucleotide sequence ID" value="NZ_CP147846.1"/>
</dbReference>
<keyword evidence="2" id="KW-1185">Reference proteome</keyword>
<dbReference type="SUPFAM" id="SSF54506">
    <property type="entry name" value="Diaminopimelate epimerase-like"/>
    <property type="match status" value="1"/>
</dbReference>
<dbReference type="Proteomes" id="UP001432000">
    <property type="component" value="Chromosome"/>
</dbReference>
<sequence>MTIEVSVVRVFTDESGEHGNALGIVRAEDVAESDRQSLATKLGFSETVFFSSDGSARASTTIYTPAVELPFAGHPTVGLSWWLREHRTAVDTLTVPAADLRVRYEADTTWIRAKAAWAPSFTPHPMDSVADVLATDPASFTDGHHYVWAWNDEDAGSIRSRMFAPTMGITEDEATGSAAVWITAELGRGLHIEQGRGSVLRTTLTPEWIELGGTAAEEATIYI</sequence>
<protein>
    <submittedName>
        <fullName evidence="1">PhzF family phenazine biosynthesis protein</fullName>
    </submittedName>
</protein>
<dbReference type="Pfam" id="PF02567">
    <property type="entry name" value="PhzC-PhzF"/>
    <property type="match status" value="2"/>
</dbReference>
<dbReference type="PANTHER" id="PTHR13774">
    <property type="entry name" value="PHENAZINE BIOSYNTHESIS PROTEIN"/>
    <property type="match status" value="1"/>
</dbReference>
<gene>
    <name evidence="1" type="ORF">WDS16_10945</name>
</gene>
<accession>A0ABZ2PWQ8</accession>
<reference evidence="1 2" key="1">
    <citation type="submission" date="2024-03" db="EMBL/GenBank/DDBJ databases">
        <title>Natural products discovery in diverse microorganisms through a two-stage MS feature dereplication strategy.</title>
        <authorList>
            <person name="Zhang R."/>
        </authorList>
    </citation>
    <scope>NUCLEOTIDE SEQUENCE [LARGE SCALE GENOMIC DNA]</scope>
    <source>
        <strain evidence="1 2">18930</strain>
    </source>
</reference>
<proteinExistence type="predicted"/>
<evidence type="ECO:0000313" key="2">
    <source>
        <dbReference type="Proteomes" id="UP001432000"/>
    </source>
</evidence>
<dbReference type="InterPro" id="IPR003719">
    <property type="entry name" value="Phenazine_PhzF-like"/>
</dbReference>
<dbReference type="PANTHER" id="PTHR13774:SF32">
    <property type="entry name" value="ANTISENSE-ENHANCING SEQUENCE 1"/>
    <property type="match status" value="1"/>
</dbReference>
<dbReference type="Gene3D" id="3.10.310.10">
    <property type="entry name" value="Diaminopimelate Epimerase, Chain A, domain 1"/>
    <property type="match status" value="2"/>
</dbReference>
<organism evidence="1 2">
    <name type="scientific">Rhodococcus sovatensis</name>
    <dbReference type="NCBI Taxonomy" id="1805840"/>
    <lineage>
        <taxon>Bacteria</taxon>
        <taxon>Bacillati</taxon>
        <taxon>Actinomycetota</taxon>
        <taxon>Actinomycetes</taxon>
        <taxon>Mycobacteriales</taxon>
        <taxon>Nocardiaceae</taxon>
        <taxon>Rhodococcus</taxon>
    </lineage>
</organism>
<name>A0ABZ2PWQ8_9NOCA</name>
<evidence type="ECO:0000313" key="1">
    <source>
        <dbReference type="EMBL" id="WXG70956.1"/>
    </source>
</evidence>
<dbReference type="EMBL" id="CP147846">
    <property type="protein sequence ID" value="WXG70956.1"/>
    <property type="molecule type" value="Genomic_DNA"/>
</dbReference>